<proteinExistence type="predicted"/>
<protein>
    <recommendedName>
        <fullName evidence="5">Alpha-helical coiled-coil rod protein</fullName>
    </recommendedName>
</protein>
<evidence type="ECO:0008006" key="5">
    <source>
        <dbReference type="Google" id="ProtNLM"/>
    </source>
</evidence>
<name>A0AAW0MSJ4_9GOBI</name>
<evidence type="ECO:0000313" key="4">
    <source>
        <dbReference type="Proteomes" id="UP001460270"/>
    </source>
</evidence>
<evidence type="ECO:0000313" key="3">
    <source>
        <dbReference type="EMBL" id="KAK7881303.1"/>
    </source>
</evidence>
<feature type="region of interest" description="Disordered" evidence="2">
    <location>
        <begin position="200"/>
        <end position="234"/>
    </location>
</feature>
<keyword evidence="4" id="KW-1185">Reference proteome</keyword>
<feature type="region of interest" description="Disordered" evidence="2">
    <location>
        <begin position="1"/>
        <end position="27"/>
    </location>
</feature>
<dbReference type="AlphaFoldDB" id="A0AAW0MSJ4"/>
<sequence>MLNMEEENRALQRNKEEESQLQVEQNEKQALQNRVLALESALTAEKQMVEEAKNTLLTVESALMEQKQAAEEAQNKARELQDCVNTKHIQVQELQRHLDMQKSSFMTALEKSSSAHKTLVENNTEHQNKMKEMDRALNRSEEEKTSALLRCQELETLLKETRKQLQQSEGLVEFTRPNREDRMKLLDLQRQLQDHMLMNCMQKEQDKTTRKGAPTDSSSPKDSRGARKTTGEPL</sequence>
<feature type="coiled-coil region" evidence="1">
    <location>
        <begin position="116"/>
        <end position="171"/>
    </location>
</feature>
<accession>A0AAW0MSJ4</accession>
<evidence type="ECO:0000256" key="1">
    <source>
        <dbReference type="SAM" id="Coils"/>
    </source>
</evidence>
<organism evidence="3 4">
    <name type="scientific">Mugilogobius chulae</name>
    <name type="common">yellowstripe goby</name>
    <dbReference type="NCBI Taxonomy" id="88201"/>
    <lineage>
        <taxon>Eukaryota</taxon>
        <taxon>Metazoa</taxon>
        <taxon>Chordata</taxon>
        <taxon>Craniata</taxon>
        <taxon>Vertebrata</taxon>
        <taxon>Euteleostomi</taxon>
        <taxon>Actinopterygii</taxon>
        <taxon>Neopterygii</taxon>
        <taxon>Teleostei</taxon>
        <taxon>Neoteleostei</taxon>
        <taxon>Acanthomorphata</taxon>
        <taxon>Gobiaria</taxon>
        <taxon>Gobiiformes</taxon>
        <taxon>Gobioidei</taxon>
        <taxon>Gobiidae</taxon>
        <taxon>Gobionellinae</taxon>
        <taxon>Mugilogobius</taxon>
    </lineage>
</organism>
<reference evidence="4" key="1">
    <citation type="submission" date="2024-04" db="EMBL/GenBank/DDBJ databases">
        <title>Salinicola lusitanus LLJ914,a marine bacterium isolated from the Okinawa Trough.</title>
        <authorList>
            <person name="Li J."/>
        </authorList>
    </citation>
    <scope>NUCLEOTIDE SEQUENCE [LARGE SCALE GENOMIC DNA]</scope>
</reference>
<evidence type="ECO:0000256" key="2">
    <source>
        <dbReference type="SAM" id="MobiDB-lite"/>
    </source>
</evidence>
<dbReference type="Proteomes" id="UP001460270">
    <property type="component" value="Unassembled WGS sequence"/>
</dbReference>
<gene>
    <name evidence="3" type="ORF">WMY93_029712</name>
</gene>
<keyword evidence="1" id="KW-0175">Coiled coil</keyword>
<feature type="compositionally biased region" description="Basic and acidic residues" evidence="2">
    <location>
        <begin position="1"/>
        <end position="18"/>
    </location>
</feature>
<dbReference type="EMBL" id="JBBPFD010000022">
    <property type="protein sequence ID" value="KAK7881303.1"/>
    <property type="molecule type" value="Genomic_DNA"/>
</dbReference>
<comment type="caution">
    <text evidence="3">The sequence shown here is derived from an EMBL/GenBank/DDBJ whole genome shotgun (WGS) entry which is preliminary data.</text>
</comment>